<dbReference type="AlphaFoldDB" id="A0A9P4TUV4"/>
<sequence length="376" mass="38157">MSAPSVALLAALFGLFAGTSAHAVLNTPHGFPGLDPVINGPLGLQFAFPCQYGPNAKYDFSNATQVAAGQKTLLSLIGSAVHGGGSCQVAIAKKPSSDPKDWKVIQTMIGGCPSTVTVGLGNLDTISESSPIGRTATYPNGKQCASPDSDETDCVKSYNIAIPKDIASGKYFFSWSWFNKIGNREMYQNCAPIEVTNGASNDDYYNNLPSIFLANVDSKPCTTADNGPEKGVLDIPNPGDNVLRSAHPKDATSPAVLGSCAQIYGVAGDKAAPSPNAPAASSPSAPSPSAPVSSAQPAAPSSAKPAAPPAQGNSADCAAGEQKCSPDGALICISATQFAICNHGCALPQAVAAGTTCSGAAGAILVLRRVAIYLLT</sequence>
<feature type="compositionally biased region" description="Low complexity" evidence="1">
    <location>
        <begin position="272"/>
        <end position="284"/>
    </location>
</feature>
<organism evidence="3 4">
    <name type="scientific">Tothia fuscella</name>
    <dbReference type="NCBI Taxonomy" id="1048955"/>
    <lineage>
        <taxon>Eukaryota</taxon>
        <taxon>Fungi</taxon>
        <taxon>Dikarya</taxon>
        <taxon>Ascomycota</taxon>
        <taxon>Pezizomycotina</taxon>
        <taxon>Dothideomycetes</taxon>
        <taxon>Pleosporomycetidae</taxon>
        <taxon>Venturiales</taxon>
        <taxon>Cylindrosympodiaceae</taxon>
        <taxon>Tothia</taxon>
    </lineage>
</organism>
<evidence type="ECO:0008006" key="5">
    <source>
        <dbReference type="Google" id="ProtNLM"/>
    </source>
</evidence>
<feature type="compositionally biased region" description="Low complexity" evidence="1">
    <location>
        <begin position="290"/>
        <end position="305"/>
    </location>
</feature>
<feature type="chain" id="PRO_5040464992" description="Lytic polysaccharide monooxygenase" evidence="2">
    <location>
        <begin position="22"/>
        <end position="376"/>
    </location>
</feature>
<dbReference type="PANTHER" id="PTHR36182:SF2">
    <property type="entry name" value="LYTIC POLYSACCHARIDE MONOOXYGENASE"/>
    <property type="match status" value="1"/>
</dbReference>
<dbReference type="OrthoDB" id="2342176at2759"/>
<protein>
    <recommendedName>
        <fullName evidence="5">Lytic polysaccharide monooxygenase</fullName>
    </recommendedName>
</protein>
<keyword evidence="4" id="KW-1185">Reference proteome</keyword>
<evidence type="ECO:0000313" key="3">
    <source>
        <dbReference type="EMBL" id="KAF2422881.1"/>
    </source>
</evidence>
<evidence type="ECO:0000313" key="4">
    <source>
        <dbReference type="Proteomes" id="UP000800235"/>
    </source>
</evidence>
<keyword evidence="2" id="KW-0732">Signal</keyword>
<gene>
    <name evidence="3" type="ORF">EJ08DRAFT_672711</name>
</gene>
<dbReference type="Proteomes" id="UP000800235">
    <property type="component" value="Unassembled WGS sequence"/>
</dbReference>
<name>A0A9P4TUV4_9PEZI</name>
<dbReference type="PANTHER" id="PTHR36182">
    <property type="entry name" value="PROTEIN, PUTATIVE (AFU_ORTHOLOGUE AFUA_6G10930)-RELATED"/>
    <property type="match status" value="1"/>
</dbReference>
<comment type="caution">
    <text evidence="3">The sequence shown here is derived from an EMBL/GenBank/DDBJ whole genome shotgun (WGS) entry which is preliminary data.</text>
</comment>
<dbReference type="Gene3D" id="2.70.50.70">
    <property type="match status" value="1"/>
</dbReference>
<evidence type="ECO:0000256" key="2">
    <source>
        <dbReference type="SAM" id="SignalP"/>
    </source>
</evidence>
<feature type="region of interest" description="Disordered" evidence="1">
    <location>
        <begin position="223"/>
        <end position="252"/>
    </location>
</feature>
<proteinExistence type="predicted"/>
<dbReference type="EMBL" id="MU007087">
    <property type="protein sequence ID" value="KAF2422881.1"/>
    <property type="molecule type" value="Genomic_DNA"/>
</dbReference>
<evidence type="ECO:0000256" key="1">
    <source>
        <dbReference type="SAM" id="MobiDB-lite"/>
    </source>
</evidence>
<accession>A0A9P4TUV4</accession>
<reference evidence="3" key="1">
    <citation type="journal article" date="2020" name="Stud. Mycol.">
        <title>101 Dothideomycetes genomes: a test case for predicting lifestyles and emergence of pathogens.</title>
        <authorList>
            <person name="Haridas S."/>
            <person name="Albert R."/>
            <person name="Binder M."/>
            <person name="Bloem J."/>
            <person name="Labutti K."/>
            <person name="Salamov A."/>
            <person name="Andreopoulos B."/>
            <person name="Baker S."/>
            <person name="Barry K."/>
            <person name="Bills G."/>
            <person name="Bluhm B."/>
            <person name="Cannon C."/>
            <person name="Castanera R."/>
            <person name="Culley D."/>
            <person name="Daum C."/>
            <person name="Ezra D."/>
            <person name="Gonzalez J."/>
            <person name="Henrissat B."/>
            <person name="Kuo A."/>
            <person name="Liang C."/>
            <person name="Lipzen A."/>
            <person name="Lutzoni F."/>
            <person name="Magnuson J."/>
            <person name="Mondo S."/>
            <person name="Nolan M."/>
            <person name="Ohm R."/>
            <person name="Pangilinan J."/>
            <person name="Park H.-J."/>
            <person name="Ramirez L."/>
            <person name="Alfaro M."/>
            <person name="Sun H."/>
            <person name="Tritt A."/>
            <person name="Yoshinaga Y."/>
            <person name="Zwiers L.-H."/>
            <person name="Turgeon B."/>
            <person name="Goodwin S."/>
            <person name="Spatafora J."/>
            <person name="Crous P."/>
            <person name="Grigoriev I."/>
        </authorList>
    </citation>
    <scope>NUCLEOTIDE SEQUENCE</scope>
    <source>
        <strain evidence="3">CBS 130266</strain>
    </source>
</reference>
<feature type="signal peptide" evidence="2">
    <location>
        <begin position="1"/>
        <end position="21"/>
    </location>
</feature>
<feature type="region of interest" description="Disordered" evidence="1">
    <location>
        <begin position="272"/>
        <end position="318"/>
    </location>
</feature>